<keyword evidence="1" id="KW-0812">Transmembrane</keyword>
<dbReference type="GO" id="GO:0008233">
    <property type="term" value="F:peptidase activity"/>
    <property type="evidence" value="ECO:0007669"/>
    <property type="project" value="InterPro"/>
</dbReference>
<comment type="caution">
    <text evidence="3">The sequence shown here is derived from an EMBL/GenBank/DDBJ whole genome shotgun (WGS) entry which is preliminary data.</text>
</comment>
<dbReference type="SUPFAM" id="SSF55166">
    <property type="entry name" value="Hedgehog/DD-peptidase"/>
    <property type="match status" value="1"/>
</dbReference>
<dbReference type="Proteomes" id="UP000247150">
    <property type="component" value="Unassembled WGS sequence"/>
</dbReference>
<protein>
    <submittedName>
        <fullName evidence="3">Peptidoglycan L-alanyl-D-glutamate endopeptidase CwlK</fullName>
    </submittedName>
</protein>
<dbReference type="CDD" id="cd14845">
    <property type="entry name" value="L-Ala-D-Glu_peptidase_like"/>
    <property type="match status" value="1"/>
</dbReference>
<dbReference type="RefSeq" id="WP_110066805.1">
    <property type="nucleotide sequence ID" value="NZ_QGTW01000014.1"/>
</dbReference>
<dbReference type="PANTHER" id="PTHR34385">
    <property type="entry name" value="D-ALANYL-D-ALANINE CARBOXYPEPTIDASE"/>
    <property type="match status" value="1"/>
</dbReference>
<dbReference type="OrthoDB" id="9799970at2"/>
<evidence type="ECO:0000259" key="2">
    <source>
        <dbReference type="Pfam" id="PF13539"/>
    </source>
</evidence>
<dbReference type="InterPro" id="IPR039561">
    <property type="entry name" value="Peptidase_M15C"/>
</dbReference>
<dbReference type="AlphaFoldDB" id="A0A2V2ZLD5"/>
<dbReference type="InterPro" id="IPR009045">
    <property type="entry name" value="Zn_M74/Hedgehog-like"/>
</dbReference>
<organism evidence="3 4">
    <name type="scientific">Cytobacillus oceanisediminis</name>
    <dbReference type="NCBI Taxonomy" id="665099"/>
    <lineage>
        <taxon>Bacteria</taxon>
        <taxon>Bacillati</taxon>
        <taxon>Bacillota</taxon>
        <taxon>Bacilli</taxon>
        <taxon>Bacillales</taxon>
        <taxon>Bacillaceae</taxon>
        <taxon>Cytobacillus</taxon>
    </lineage>
</organism>
<dbReference type="EMBL" id="QGTW01000014">
    <property type="protein sequence ID" value="PWW20739.1"/>
    <property type="molecule type" value="Genomic_DNA"/>
</dbReference>
<keyword evidence="1" id="KW-1133">Transmembrane helix</keyword>
<accession>A0A2V2ZLD5</accession>
<evidence type="ECO:0000256" key="1">
    <source>
        <dbReference type="SAM" id="Phobius"/>
    </source>
</evidence>
<gene>
    <name evidence="3" type="ORF">DFO73_11430</name>
</gene>
<proteinExistence type="predicted"/>
<dbReference type="Gene3D" id="3.30.1380.10">
    <property type="match status" value="1"/>
</dbReference>
<dbReference type="PANTHER" id="PTHR34385:SF1">
    <property type="entry name" value="PEPTIDOGLYCAN L-ALANYL-D-GLUTAMATE ENDOPEPTIDASE CWLK"/>
    <property type="match status" value="1"/>
</dbReference>
<sequence length="187" mass="21209">MFFKQLGSFLLFLLVITTVGLIFYQYIQQAKEPFLKDVPPPTALHPVVEEKKDELIAKAADRGINVVITQDFRSIEEQDALYENGRSKEGSIVTHAKGGESYHNFGLAIDFALLSVDGQVIWDMQYDGNGNARADWLEVVGIAKDLGFEWGGDWKHFKDNPHLQMDFGLSIWELQRGKRPPEIEKTP</sequence>
<feature type="transmembrane region" description="Helical" evidence="1">
    <location>
        <begin position="6"/>
        <end position="27"/>
    </location>
</feature>
<name>A0A2V2ZLD5_9BACI</name>
<evidence type="ECO:0000313" key="3">
    <source>
        <dbReference type="EMBL" id="PWW20739.1"/>
    </source>
</evidence>
<dbReference type="InterPro" id="IPR052179">
    <property type="entry name" value="DD-CPase-like"/>
</dbReference>
<keyword evidence="1" id="KW-0472">Membrane</keyword>
<reference evidence="3 4" key="1">
    <citation type="submission" date="2018-05" db="EMBL/GenBank/DDBJ databases">
        <title>Freshwater and sediment microbial communities from various areas in North America, analyzing microbe dynamics in response to fracking.</title>
        <authorList>
            <person name="Lamendella R."/>
        </authorList>
    </citation>
    <scope>NUCLEOTIDE SEQUENCE [LARGE SCALE GENOMIC DNA]</scope>
    <source>
        <strain evidence="3 4">15_TX</strain>
    </source>
</reference>
<dbReference type="Pfam" id="PF13539">
    <property type="entry name" value="Peptidase_M15_4"/>
    <property type="match status" value="1"/>
</dbReference>
<feature type="domain" description="Peptidase M15C" evidence="2">
    <location>
        <begin position="96"/>
        <end position="165"/>
    </location>
</feature>
<evidence type="ECO:0000313" key="4">
    <source>
        <dbReference type="Proteomes" id="UP000247150"/>
    </source>
</evidence>